<dbReference type="PROSITE" id="PS51898">
    <property type="entry name" value="TYR_RECOMBINASE"/>
    <property type="match status" value="1"/>
</dbReference>
<organism evidence="6 7">
    <name type="scientific">Oceanidesulfovibrio marinus</name>
    <dbReference type="NCBI Taxonomy" id="370038"/>
    <lineage>
        <taxon>Bacteria</taxon>
        <taxon>Pseudomonadati</taxon>
        <taxon>Thermodesulfobacteriota</taxon>
        <taxon>Desulfovibrionia</taxon>
        <taxon>Desulfovibrionales</taxon>
        <taxon>Desulfovibrionaceae</taxon>
        <taxon>Oceanidesulfovibrio</taxon>
    </lineage>
</organism>
<proteinExistence type="inferred from homology"/>
<dbReference type="EMBL" id="QMIF01000001">
    <property type="protein sequence ID" value="TVM36588.1"/>
    <property type="molecule type" value="Genomic_DNA"/>
</dbReference>
<evidence type="ECO:0000256" key="1">
    <source>
        <dbReference type="ARBA" id="ARBA00008857"/>
    </source>
</evidence>
<dbReference type="InterPro" id="IPR011010">
    <property type="entry name" value="DNA_brk_join_enz"/>
</dbReference>
<dbReference type="InterPro" id="IPR050090">
    <property type="entry name" value="Tyrosine_recombinase_XerCD"/>
</dbReference>
<keyword evidence="2" id="KW-0238">DNA-binding</keyword>
<evidence type="ECO:0000256" key="2">
    <source>
        <dbReference type="ARBA" id="ARBA00023125"/>
    </source>
</evidence>
<accession>A0A6P1ZPW5</accession>
<dbReference type="PANTHER" id="PTHR30349:SF41">
    <property type="entry name" value="INTEGRASE_RECOMBINASE PROTEIN MJ0367-RELATED"/>
    <property type="match status" value="1"/>
</dbReference>
<dbReference type="Pfam" id="PF00589">
    <property type="entry name" value="Phage_integrase"/>
    <property type="match status" value="1"/>
</dbReference>
<dbReference type="Gene3D" id="1.10.443.10">
    <property type="entry name" value="Intergrase catalytic core"/>
    <property type="match status" value="1"/>
</dbReference>
<keyword evidence="3" id="KW-0233">DNA recombination</keyword>
<evidence type="ECO:0000256" key="4">
    <source>
        <dbReference type="SAM" id="MobiDB-lite"/>
    </source>
</evidence>
<dbReference type="CDD" id="cd01184">
    <property type="entry name" value="INT_C_like_1"/>
    <property type="match status" value="1"/>
</dbReference>
<reference evidence="6 7" key="1">
    <citation type="submission" date="2018-06" db="EMBL/GenBank/DDBJ databases">
        <title>Complete genome of Desulfovibrio marinus P48SEP.</title>
        <authorList>
            <person name="Crispim J.S."/>
            <person name="Vidigal P.M.P."/>
            <person name="Silva L.C.F."/>
            <person name="Araujo L.C."/>
            <person name="Laguardia C.N."/>
            <person name="Dias R.S."/>
            <person name="Sousa M.P."/>
            <person name="Paula S.O."/>
            <person name="Silva C."/>
        </authorList>
    </citation>
    <scope>NUCLEOTIDE SEQUENCE [LARGE SCALE GENOMIC DNA]</scope>
    <source>
        <strain evidence="6 7">P48SEP</strain>
    </source>
</reference>
<name>A0A6P1ZPW5_9BACT</name>
<dbReference type="InterPro" id="IPR002104">
    <property type="entry name" value="Integrase_catalytic"/>
</dbReference>
<feature type="region of interest" description="Disordered" evidence="4">
    <location>
        <begin position="176"/>
        <end position="214"/>
    </location>
</feature>
<dbReference type="GO" id="GO:0015074">
    <property type="term" value="P:DNA integration"/>
    <property type="evidence" value="ECO:0007669"/>
    <property type="project" value="InterPro"/>
</dbReference>
<sequence length="573" mass="65896">MAPRAFSHLLLKRGIYHFRIAVPPDLRQRLGKGELRRSLRTGYLQEARPRATRLAATTASIFTALRKDRTMQELTNARIRELVDEWIRDALEAEYECLLDGGPWTPEKLENHKYVHCSLGAEAYEHWERKDFRQIRGRVDAFLAYKGLEVDKDSMTYKKLCDALLKAEVNVMREVSDEDWEGPSVGDGTQPAATAPHPTPQQAAEPPQKEEERTLGGAMEKHLQVKMPTWDSKTRIDAPSKVREFVEIVGADTPLSRLDRDAMRRYLDVVQRLPSRRTTKKAYRDKTIPEIMAMDVPVEERLSNVTIRNRFIWVRSMLNWFEAEDYIPKAKNLNKVLDVKLDQQGRTTGKRVAFTEDDLSKLFDPEAYGEDTGKTPSKFWLPILALYTGARLEELAQLHLTDIHTVDDVLVIDINDEDGKRLKTAAAVRRVPVHPFLRKLGFTKYASDLTKQGEERLFPDLPLVENTGKYSAAVSQWFTRYRREQGVDVDADGNSKVFHSFRHTFITRCKHLGLNRQMLKEIVGHEQGETDDVTAGYEGAYPPAMLLEEIIKKIDFHERVEELNHLNFQGIKM</sequence>
<gene>
    <name evidence="6" type="ORF">DQK91_01285</name>
</gene>
<feature type="compositionally biased region" description="Low complexity" evidence="4">
    <location>
        <begin position="189"/>
        <end position="206"/>
    </location>
</feature>
<evidence type="ECO:0000313" key="7">
    <source>
        <dbReference type="Proteomes" id="UP000434052"/>
    </source>
</evidence>
<comment type="caution">
    <text evidence="6">The sequence shown here is derived from an EMBL/GenBank/DDBJ whole genome shotgun (WGS) entry which is preliminary data.</text>
</comment>
<evidence type="ECO:0000313" key="6">
    <source>
        <dbReference type="EMBL" id="TVM36588.1"/>
    </source>
</evidence>
<evidence type="ECO:0000256" key="3">
    <source>
        <dbReference type="ARBA" id="ARBA00023172"/>
    </source>
</evidence>
<dbReference type="PANTHER" id="PTHR30349">
    <property type="entry name" value="PHAGE INTEGRASE-RELATED"/>
    <property type="match status" value="1"/>
</dbReference>
<dbReference type="InterPro" id="IPR046668">
    <property type="entry name" value="DUF6538"/>
</dbReference>
<dbReference type="Pfam" id="PF20172">
    <property type="entry name" value="DUF6538"/>
    <property type="match status" value="1"/>
</dbReference>
<evidence type="ECO:0000259" key="5">
    <source>
        <dbReference type="PROSITE" id="PS51898"/>
    </source>
</evidence>
<comment type="similarity">
    <text evidence="1">Belongs to the 'phage' integrase family.</text>
</comment>
<dbReference type="SUPFAM" id="SSF56349">
    <property type="entry name" value="DNA breaking-rejoining enzymes"/>
    <property type="match status" value="1"/>
</dbReference>
<feature type="domain" description="Tyr recombinase" evidence="5">
    <location>
        <begin position="349"/>
        <end position="551"/>
    </location>
</feature>
<dbReference type="GO" id="GO:0006310">
    <property type="term" value="P:DNA recombination"/>
    <property type="evidence" value="ECO:0007669"/>
    <property type="project" value="UniProtKB-KW"/>
</dbReference>
<dbReference type="Proteomes" id="UP000434052">
    <property type="component" value="Unassembled WGS sequence"/>
</dbReference>
<dbReference type="InterPro" id="IPR013762">
    <property type="entry name" value="Integrase-like_cat_sf"/>
</dbReference>
<protein>
    <recommendedName>
        <fullName evidence="5">Tyr recombinase domain-containing protein</fullName>
    </recommendedName>
</protein>
<dbReference type="GO" id="GO:0003677">
    <property type="term" value="F:DNA binding"/>
    <property type="evidence" value="ECO:0007669"/>
    <property type="project" value="UniProtKB-KW"/>
</dbReference>
<dbReference type="AlphaFoldDB" id="A0A6P1ZPW5"/>